<dbReference type="PANTHER" id="PTHR30482:SF4">
    <property type="entry name" value="SLR1201 PROTEIN"/>
    <property type="match status" value="1"/>
</dbReference>
<keyword evidence="2" id="KW-1003">Cell membrane</keyword>
<keyword evidence="3 7" id="KW-0812">Transmembrane</keyword>
<dbReference type="InterPro" id="IPR017778">
    <property type="entry name" value="ABC_transptr_urea_perm_UrtC"/>
</dbReference>
<evidence type="ECO:0000256" key="7">
    <source>
        <dbReference type="SAM" id="Phobius"/>
    </source>
</evidence>
<feature type="transmembrane region" description="Helical" evidence="7">
    <location>
        <begin position="122"/>
        <end position="145"/>
    </location>
</feature>
<dbReference type="AlphaFoldDB" id="A0A0V9URA1"/>
<dbReference type="InterPro" id="IPR043428">
    <property type="entry name" value="LivM-like"/>
</dbReference>
<comment type="caution">
    <text evidence="8">The sequence shown here is derived from an EMBL/GenBank/DDBJ whole genome shotgun (WGS) entry which is preliminary data.</text>
</comment>
<dbReference type="RefSeq" id="WP_060650620.1">
    <property type="nucleotide sequence ID" value="NZ_AZXY01000001.1"/>
</dbReference>
<accession>A0A0V9URA1</accession>
<dbReference type="GO" id="GO:0005886">
    <property type="term" value="C:plasma membrane"/>
    <property type="evidence" value="ECO:0007669"/>
    <property type="project" value="UniProtKB-SubCell"/>
</dbReference>
<evidence type="ECO:0000256" key="5">
    <source>
        <dbReference type="ARBA" id="ARBA00023136"/>
    </source>
</evidence>
<dbReference type="EMBL" id="AZXY01000001">
    <property type="protein sequence ID" value="KSZ60515.1"/>
    <property type="molecule type" value="Genomic_DNA"/>
</dbReference>
<dbReference type="CDD" id="cd06581">
    <property type="entry name" value="TM_PBP1_LivM_like"/>
    <property type="match status" value="1"/>
</dbReference>
<evidence type="ECO:0000256" key="6">
    <source>
        <dbReference type="SAM" id="MobiDB-lite"/>
    </source>
</evidence>
<dbReference type="Pfam" id="PF02653">
    <property type="entry name" value="BPD_transp_2"/>
    <property type="match status" value="1"/>
</dbReference>
<keyword evidence="4 7" id="KW-1133">Transmembrane helix</keyword>
<evidence type="ECO:0000313" key="8">
    <source>
        <dbReference type="EMBL" id="KSZ60515.1"/>
    </source>
</evidence>
<feature type="compositionally biased region" description="Acidic residues" evidence="6">
    <location>
        <begin position="367"/>
        <end position="378"/>
    </location>
</feature>
<dbReference type="InterPro" id="IPR001851">
    <property type="entry name" value="ABC_transp_permease"/>
</dbReference>
<feature type="transmembrane region" description="Helical" evidence="7">
    <location>
        <begin position="285"/>
        <end position="310"/>
    </location>
</feature>
<proteinExistence type="predicted"/>
<reference evidence="8 9" key="2">
    <citation type="journal article" date="2016" name="Genome Announc.">
        <title>Draft Genome Sequence of a Versatile Hydrocarbon-Degrading Bacterium, Rhodococcus pyridinivorans Strain KG-16, Collected from Oil Fields in India.</title>
        <authorList>
            <person name="Aggarwal R.K."/>
            <person name="Dawar C."/>
            <person name="Phanindranath R."/>
            <person name="Mutnuri L."/>
            <person name="Dayal A.M."/>
        </authorList>
    </citation>
    <scope>NUCLEOTIDE SEQUENCE [LARGE SCALE GENOMIC DNA]</scope>
    <source>
        <strain evidence="8 9">KG-16</strain>
    </source>
</reference>
<dbReference type="NCBIfam" id="TIGR03408">
    <property type="entry name" value="urea_trans_UrtC"/>
    <property type="match status" value="1"/>
</dbReference>
<feature type="region of interest" description="Disordered" evidence="6">
    <location>
        <begin position="353"/>
        <end position="378"/>
    </location>
</feature>
<gene>
    <name evidence="8" type="ORF">Z045_03575</name>
</gene>
<feature type="transmembrane region" description="Helical" evidence="7">
    <location>
        <begin position="151"/>
        <end position="170"/>
    </location>
</feature>
<comment type="subcellular location">
    <subcellularLocation>
        <location evidence="1">Cell membrane</location>
        <topology evidence="1">Multi-pass membrane protein</topology>
    </subcellularLocation>
</comment>
<dbReference type="PATRIC" id="fig|1441730.3.peg.751"/>
<feature type="transmembrane region" description="Helical" evidence="7">
    <location>
        <begin position="199"/>
        <end position="219"/>
    </location>
</feature>
<evidence type="ECO:0000313" key="9">
    <source>
        <dbReference type="Proteomes" id="UP000053060"/>
    </source>
</evidence>
<name>A0A0V9URA1_9NOCA</name>
<dbReference type="Proteomes" id="UP000053060">
    <property type="component" value="Unassembled WGS sequence"/>
</dbReference>
<evidence type="ECO:0000256" key="2">
    <source>
        <dbReference type="ARBA" id="ARBA00022475"/>
    </source>
</evidence>
<evidence type="ECO:0000256" key="1">
    <source>
        <dbReference type="ARBA" id="ARBA00004651"/>
    </source>
</evidence>
<protein>
    <submittedName>
        <fullName evidence="8">Urea ABC transporter permease</fullName>
    </submittedName>
</protein>
<keyword evidence="5 7" id="KW-0472">Membrane</keyword>
<reference evidence="9" key="1">
    <citation type="submission" date="2015-01" db="EMBL/GenBank/DDBJ databases">
        <title>Draft genome sequence of Rhodococcus pyridinivorans strain KG-16, a hydrocarbon-degrading bacterium.</title>
        <authorList>
            <person name="Aggarwal R.K."/>
            <person name="Dawar C."/>
        </authorList>
    </citation>
    <scope>NUCLEOTIDE SEQUENCE [LARGE SCALE GENOMIC DNA]</scope>
    <source>
        <strain evidence="9">KG-16</strain>
    </source>
</reference>
<feature type="transmembrane region" description="Helical" evidence="7">
    <location>
        <begin position="322"/>
        <end position="349"/>
    </location>
</feature>
<feature type="transmembrane region" description="Helical" evidence="7">
    <location>
        <begin position="20"/>
        <end position="37"/>
    </location>
</feature>
<evidence type="ECO:0000256" key="4">
    <source>
        <dbReference type="ARBA" id="ARBA00022989"/>
    </source>
</evidence>
<feature type="transmembrane region" description="Helical" evidence="7">
    <location>
        <begin position="44"/>
        <end position="62"/>
    </location>
</feature>
<dbReference type="GO" id="GO:0015658">
    <property type="term" value="F:branched-chain amino acid transmembrane transporter activity"/>
    <property type="evidence" value="ECO:0007669"/>
    <property type="project" value="InterPro"/>
</dbReference>
<organism evidence="8 9">
    <name type="scientific">Rhodococcus pyridinivorans KG-16</name>
    <dbReference type="NCBI Taxonomy" id="1441730"/>
    <lineage>
        <taxon>Bacteria</taxon>
        <taxon>Bacillati</taxon>
        <taxon>Actinomycetota</taxon>
        <taxon>Actinomycetes</taxon>
        <taxon>Mycobacteriales</taxon>
        <taxon>Nocardiaceae</taxon>
        <taxon>Rhodococcus</taxon>
    </lineage>
</organism>
<sequence>MSSTFSVRSFTKPGPVRTASGFAIAAIVLFGLAPAVLSDFRLGLLGKFLCFAIVAVGIGLAWGRGGMLTLGQGVFFGLGAYIMAMHLKISDAELRGDTVPDFMQIAGIRELPAYWVPFASPAVTLLAILIVPALIAALLGFGVFARRVKGAYFAILSQALAAAFAILLVGQQSTGGSNGLNRFRTFFGYDLSDPVNKRMLFFIVAAILLLVVAATRQLMQSRYGELLVAVRDQEERVRFLGYDPALIKVAAYTVAAFFAGIAGAMFVPIVGIISPADVGIVPSIAFLIGVAIGGRTTLLGPVLGAVGVAWAQTTLSENFPSAWTYAQGLLFIVVVGFFPAGLAGVITLLRRRRRTTPTEPTPPTEPEPADLPEMEPVR</sequence>
<dbReference type="PANTHER" id="PTHR30482">
    <property type="entry name" value="HIGH-AFFINITY BRANCHED-CHAIN AMINO ACID TRANSPORT SYSTEM PERMEASE"/>
    <property type="match status" value="1"/>
</dbReference>
<evidence type="ECO:0000256" key="3">
    <source>
        <dbReference type="ARBA" id="ARBA00022692"/>
    </source>
</evidence>
<feature type="transmembrane region" description="Helical" evidence="7">
    <location>
        <begin position="249"/>
        <end position="273"/>
    </location>
</feature>